<organism evidence="11 12">
    <name type="scientific">Trichoplax adhaerens</name>
    <name type="common">Trichoplax reptans</name>
    <dbReference type="NCBI Taxonomy" id="10228"/>
    <lineage>
        <taxon>Eukaryota</taxon>
        <taxon>Metazoa</taxon>
        <taxon>Placozoa</taxon>
        <taxon>Uniplacotomia</taxon>
        <taxon>Trichoplacea</taxon>
        <taxon>Trichoplacidae</taxon>
        <taxon>Trichoplax</taxon>
    </lineage>
</organism>
<dbReference type="STRING" id="10228.B3S7E7"/>
<evidence type="ECO:0000256" key="7">
    <source>
        <dbReference type="ARBA" id="ARBA00022989"/>
    </source>
</evidence>
<evidence type="ECO:0000256" key="8">
    <source>
        <dbReference type="ARBA" id="ARBA00023034"/>
    </source>
</evidence>
<proteinExistence type="inferred from homology"/>
<keyword evidence="12" id="KW-1185">Reference proteome</keyword>
<dbReference type="GO" id="GO:0000139">
    <property type="term" value="C:Golgi membrane"/>
    <property type="evidence" value="ECO:0000318"/>
    <property type="project" value="GO_Central"/>
</dbReference>
<dbReference type="FunCoup" id="B3S7E7">
    <property type="interactions" value="1736"/>
</dbReference>
<feature type="transmembrane region" description="Helical" evidence="10">
    <location>
        <begin position="67"/>
        <end position="87"/>
    </location>
</feature>
<dbReference type="Proteomes" id="UP000009022">
    <property type="component" value="Unassembled WGS sequence"/>
</dbReference>
<comment type="subcellular location">
    <subcellularLocation>
        <location evidence="1">Golgi apparatus membrane</location>
        <topology evidence="1">Multi-pass membrane protein</topology>
    </subcellularLocation>
</comment>
<dbReference type="GO" id="GO:0005829">
    <property type="term" value="C:cytosol"/>
    <property type="evidence" value="ECO:0007669"/>
    <property type="project" value="GOC"/>
</dbReference>
<evidence type="ECO:0000256" key="6">
    <source>
        <dbReference type="ARBA" id="ARBA00022927"/>
    </source>
</evidence>
<dbReference type="HOGENOM" id="CLU_081382_2_1_1"/>
<dbReference type="OMA" id="EYEMVGM"/>
<evidence type="ECO:0000313" key="11">
    <source>
        <dbReference type="EMBL" id="EDV21185.1"/>
    </source>
</evidence>
<keyword evidence="9 10" id="KW-0472">Membrane</keyword>
<reference evidence="11 12" key="1">
    <citation type="journal article" date="2008" name="Nature">
        <title>The Trichoplax genome and the nature of placozoans.</title>
        <authorList>
            <person name="Srivastava M."/>
            <person name="Begovic E."/>
            <person name="Chapman J."/>
            <person name="Putnam N.H."/>
            <person name="Hellsten U."/>
            <person name="Kawashima T."/>
            <person name="Kuo A."/>
            <person name="Mitros T."/>
            <person name="Salamov A."/>
            <person name="Carpenter M.L."/>
            <person name="Signorovitch A.Y."/>
            <person name="Moreno M.A."/>
            <person name="Kamm K."/>
            <person name="Grimwood J."/>
            <person name="Schmutz J."/>
            <person name="Shapiro H."/>
            <person name="Grigoriev I.V."/>
            <person name="Buss L.W."/>
            <person name="Schierwater B."/>
            <person name="Dellaporta S.L."/>
            <person name="Rokhsar D.S."/>
        </authorList>
    </citation>
    <scope>NUCLEOTIDE SEQUENCE [LARGE SCALE GENOMIC DNA]</scope>
    <source>
        <strain evidence="11 12">Grell-BS-1999</strain>
    </source>
</reference>
<keyword evidence="4" id="KW-0813">Transport</keyword>
<gene>
    <name evidence="11" type="ORF">TRIADDRAFT_60139</name>
</gene>
<evidence type="ECO:0000256" key="9">
    <source>
        <dbReference type="ARBA" id="ARBA00023136"/>
    </source>
</evidence>
<dbReference type="GO" id="GO:0006895">
    <property type="term" value="P:Golgi to endosome transport"/>
    <property type="evidence" value="ECO:0000318"/>
    <property type="project" value="GO_Central"/>
</dbReference>
<evidence type="ECO:0000256" key="4">
    <source>
        <dbReference type="ARBA" id="ARBA00022448"/>
    </source>
</evidence>
<name>B3S7E7_TRIAD</name>
<evidence type="ECO:0000256" key="3">
    <source>
        <dbReference type="ARBA" id="ARBA00014516"/>
    </source>
</evidence>
<dbReference type="Pfam" id="PF09801">
    <property type="entry name" value="SYS1"/>
    <property type="match status" value="1"/>
</dbReference>
<feature type="transmembrane region" description="Helical" evidence="10">
    <location>
        <begin position="94"/>
        <end position="114"/>
    </location>
</feature>
<dbReference type="InParanoid" id="B3S7E7"/>
<keyword evidence="7 10" id="KW-1133">Transmembrane helix</keyword>
<dbReference type="PANTHER" id="PTHR12952">
    <property type="entry name" value="SYS1"/>
    <property type="match status" value="1"/>
</dbReference>
<evidence type="ECO:0000256" key="10">
    <source>
        <dbReference type="SAM" id="Phobius"/>
    </source>
</evidence>
<evidence type="ECO:0000256" key="1">
    <source>
        <dbReference type="ARBA" id="ARBA00004653"/>
    </source>
</evidence>
<accession>B3S7E7</accession>
<keyword evidence="8" id="KW-0333">Golgi apparatus</keyword>
<keyword evidence="6" id="KW-0653">Protein transport</keyword>
<dbReference type="eggNOG" id="KOG4697">
    <property type="taxonomic scope" value="Eukaryota"/>
</dbReference>
<dbReference type="OrthoDB" id="542931at2759"/>
<dbReference type="GO" id="GO:0034067">
    <property type="term" value="P:protein localization to Golgi apparatus"/>
    <property type="evidence" value="ECO:0000318"/>
    <property type="project" value="GO_Central"/>
</dbReference>
<dbReference type="GO" id="GO:0043001">
    <property type="term" value="P:Golgi to plasma membrane protein transport"/>
    <property type="evidence" value="ECO:0000318"/>
    <property type="project" value="GO_Central"/>
</dbReference>
<dbReference type="RefSeq" id="XP_002116152.1">
    <property type="nucleotide sequence ID" value="XM_002116116.1"/>
</dbReference>
<comment type="similarity">
    <text evidence="2">Belongs to the SYS1 family.</text>
</comment>
<evidence type="ECO:0000256" key="2">
    <source>
        <dbReference type="ARBA" id="ARBA00008160"/>
    </source>
</evidence>
<dbReference type="PhylomeDB" id="B3S7E7"/>
<dbReference type="CTD" id="6757365"/>
<feature type="transmembrane region" description="Helical" evidence="10">
    <location>
        <begin position="12"/>
        <end position="36"/>
    </location>
</feature>
<evidence type="ECO:0000313" key="12">
    <source>
        <dbReference type="Proteomes" id="UP000009022"/>
    </source>
</evidence>
<dbReference type="PIRSF" id="PIRSF031402">
    <property type="entry name" value="SYS1_homologue"/>
    <property type="match status" value="1"/>
</dbReference>
<dbReference type="GeneID" id="6757365"/>
<sequence>MVASNSFRSYVWDPWLIIAQILCLISTFYIFLGLWMTLMNLILGHPRTLDEFFVYQEIVFSSGKGRMIMIAFLINSLTCAAGLWVVVRRAKQCLDFSATVYFIHFIFCCAYAGFPQSLSWWIVNMICLSVMAITGEYLCMKTELAAIPVTIVTSNNTNINDKSNVND</sequence>
<dbReference type="AlphaFoldDB" id="B3S7E7"/>
<dbReference type="EMBL" id="DS985254">
    <property type="protein sequence ID" value="EDV21185.1"/>
    <property type="molecule type" value="Genomic_DNA"/>
</dbReference>
<keyword evidence="5 10" id="KW-0812">Transmembrane</keyword>
<dbReference type="KEGG" id="tad:TRIADDRAFT_60139"/>
<dbReference type="GO" id="GO:0005802">
    <property type="term" value="C:trans-Golgi network"/>
    <property type="evidence" value="ECO:0000318"/>
    <property type="project" value="GO_Central"/>
</dbReference>
<protein>
    <recommendedName>
        <fullName evidence="3">Protein SYS1 homolog</fullName>
    </recommendedName>
</protein>
<evidence type="ECO:0000256" key="5">
    <source>
        <dbReference type="ARBA" id="ARBA00022692"/>
    </source>
</evidence>
<dbReference type="InterPro" id="IPR016973">
    <property type="entry name" value="Integral_membrane_SYS1"/>
</dbReference>
<dbReference type="InterPro" id="IPR019185">
    <property type="entry name" value="Integral_membrane_SYS1-rel"/>
</dbReference>
<dbReference type="PANTHER" id="PTHR12952:SF0">
    <property type="entry name" value="PROTEIN SYS1 HOMOLOG"/>
    <property type="match status" value="1"/>
</dbReference>